<dbReference type="PANTHER" id="PTHR30033:SF1">
    <property type="entry name" value="FLAGELLAR HOOK-ASSOCIATED PROTEIN 1"/>
    <property type="match status" value="1"/>
</dbReference>
<accession>A0A2R4WQW9</accession>
<dbReference type="SUPFAM" id="SSF64518">
    <property type="entry name" value="Phase 1 flagellin"/>
    <property type="match status" value="1"/>
</dbReference>
<evidence type="ECO:0000256" key="6">
    <source>
        <dbReference type="ARBA" id="ARBA00023143"/>
    </source>
</evidence>
<protein>
    <recommendedName>
        <fullName evidence="4">Flagellar hook-associated protein 1</fullName>
    </recommendedName>
</protein>
<reference evidence="9 10" key="1">
    <citation type="submission" date="2018-04" db="EMBL/GenBank/DDBJ databases">
        <title>Methylobacterium sp. PR1016A genome.</title>
        <authorList>
            <person name="Park W."/>
        </authorList>
    </citation>
    <scope>NUCLEOTIDE SEQUENCE [LARGE SCALE GENOMIC DNA]</scope>
    <source>
        <strain evidence="9 10">PR1016A</strain>
    </source>
</reference>
<feature type="domain" description="Flagellar hook-associated protein FlgK helical" evidence="8">
    <location>
        <begin position="99"/>
        <end position="304"/>
    </location>
</feature>
<evidence type="ECO:0000313" key="10">
    <source>
        <dbReference type="Proteomes" id="UP000244755"/>
    </source>
</evidence>
<dbReference type="RefSeq" id="WP_099955712.1">
    <property type="nucleotide sequence ID" value="NZ_CP028843.1"/>
</dbReference>
<comment type="subcellular location">
    <subcellularLocation>
        <location evidence="1">Bacterial flagellum</location>
    </subcellularLocation>
    <subcellularLocation>
        <location evidence="2">Secreted</location>
    </subcellularLocation>
</comment>
<dbReference type="InterPro" id="IPR002371">
    <property type="entry name" value="FlgK"/>
</dbReference>
<keyword evidence="10" id="KW-1185">Reference proteome</keyword>
<dbReference type="NCBIfam" id="TIGR02492">
    <property type="entry name" value="flgK_ends"/>
    <property type="match status" value="1"/>
</dbReference>
<dbReference type="GO" id="GO:0005198">
    <property type="term" value="F:structural molecule activity"/>
    <property type="evidence" value="ECO:0007669"/>
    <property type="project" value="InterPro"/>
</dbReference>
<evidence type="ECO:0000256" key="5">
    <source>
        <dbReference type="ARBA" id="ARBA00022525"/>
    </source>
</evidence>
<dbReference type="Pfam" id="PF06429">
    <property type="entry name" value="Flg_bbr_C"/>
    <property type="match status" value="1"/>
</dbReference>
<dbReference type="Pfam" id="PF22638">
    <property type="entry name" value="FlgK_D1"/>
    <property type="match status" value="1"/>
</dbReference>
<dbReference type="AlphaFoldDB" id="A0A2R4WQW9"/>
<keyword evidence="5" id="KW-0964">Secreted</keyword>
<keyword evidence="9" id="KW-0966">Cell projection</keyword>
<comment type="similarity">
    <text evidence="3">Belongs to the flagella basal body rod proteins family.</text>
</comment>
<dbReference type="OrthoDB" id="7181295at2"/>
<evidence type="ECO:0000256" key="4">
    <source>
        <dbReference type="ARBA" id="ARBA00016244"/>
    </source>
</evidence>
<evidence type="ECO:0000259" key="7">
    <source>
        <dbReference type="Pfam" id="PF06429"/>
    </source>
</evidence>
<sequence length="489" mass="49312">MGLSLALNSARSALLATSSQIAASTRNIAGANDPNYSRKVVSLVSGAGGTTVVVTRASDAALFTRKLSASSAAAEGQALLDGLTALSRTVGDTSDAGSPAARLGTLNAALQAAANRPDDAGLARTAVESARDLATSLDSAASAVHDARARADQDMADSVARINDLLGQFEQANRAVMRGTASGQDVSDSLDSRDHILSQLSQEIGISVSDRAGGDMAITTDSGVPLFDRGIRTVSFTPTTAFSAGTVGAAVIVDGVPVTGAASPMRLASGRLAGLASLRDESAVTYENQLDAIAGALITTFQEADTRSSTDPNYEGPKAGLFTAGRGSGNAVPISAAGLASRIALNAAADPKAGGTVTALRDGGMNGSDYGANPGKDAAYAGRLRGLVGGLATARSFTPGPPLNETTTLAGFAADSAGWLEATRKTASSDADYQKTLLSRATDALSNAAGVNGDDETALMLQLERSYTASAKILTMVDGLLQNLLTAIR</sequence>
<dbReference type="GO" id="GO:0044780">
    <property type="term" value="P:bacterial-type flagellum assembly"/>
    <property type="evidence" value="ECO:0007669"/>
    <property type="project" value="InterPro"/>
</dbReference>
<feature type="domain" description="Flagellar basal-body/hook protein C-terminal" evidence="7">
    <location>
        <begin position="448"/>
        <end position="485"/>
    </location>
</feature>
<keyword evidence="9" id="KW-0282">Flagellum</keyword>
<evidence type="ECO:0000256" key="1">
    <source>
        <dbReference type="ARBA" id="ARBA00004365"/>
    </source>
</evidence>
<dbReference type="GO" id="GO:0005576">
    <property type="term" value="C:extracellular region"/>
    <property type="evidence" value="ECO:0007669"/>
    <property type="project" value="UniProtKB-SubCell"/>
</dbReference>
<evidence type="ECO:0000256" key="2">
    <source>
        <dbReference type="ARBA" id="ARBA00004613"/>
    </source>
</evidence>
<dbReference type="PANTHER" id="PTHR30033">
    <property type="entry name" value="FLAGELLAR HOOK-ASSOCIATED PROTEIN 1"/>
    <property type="match status" value="1"/>
</dbReference>
<proteinExistence type="inferred from homology"/>
<evidence type="ECO:0000259" key="8">
    <source>
        <dbReference type="Pfam" id="PF22638"/>
    </source>
</evidence>
<keyword evidence="9" id="KW-0969">Cilium</keyword>
<dbReference type="InterPro" id="IPR010930">
    <property type="entry name" value="Flg_bb/hook_C_dom"/>
</dbReference>
<dbReference type="EMBL" id="CP028843">
    <property type="protein sequence ID" value="AWB23937.1"/>
    <property type="molecule type" value="Genomic_DNA"/>
</dbReference>
<dbReference type="InterPro" id="IPR053927">
    <property type="entry name" value="FlgK_helical"/>
</dbReference>
<gene>
    <name evidence="9" type="ORF">DA075_26100</name>
</gene>
<keyword evidence="6" id="KW-0975">Bacterial flagellum</keyword>
<dbReference type="GO" id="GO:0009424">
    <property type="term" value="C:bacterial-type flagellum hook"/>
    <property type="evidence" value="ECO:0007669"/>
    <property type="project" value="InterPro"/>
</dbReference>
<organism evidence="9 10">
    <name type="scientific">Methylobacterium currus</name>
    <dbReference type="NCBI Taxonomy" id="2051553"/>
    <lineage>
        <taxon>Bacteria</taxon>
        <taxon>Pseudomonadati</taxon>
        <taxon>Pseudomonadota</taxon>
        <taxon>Alphaproteobacteria</taxon>
        <taxon>Hyphomicrobiales</taxon>
        <taxon>Methylobacteriaceae</taxon>
        <taxon>Methylobacterium</taxon>
    </lineage>
</organism>
<evidence type="ECO:0000256" key="3">
    <source>
        <dbReference type="ARBA" id="ARBA00009677"/>
    </source>
</evidence>
<dbReference type="Proteomes" id="UP000244755">
    <property type="component" value="Chromosome 1"/>
</dbReference>
<name>A0A2R4WQW9_9HYPH</name>
<evidence type="ECO:0000313" key="9">
    <source>
        <dbReference type="EMBL" id="AWB23937.1"/>
    </source>
</evidence>
<dbReference type="KEGG" id="mee:DA075_26100"/>